<dbReference type="InterPro" id="IPR003653">
    <property type="entry name" value="Peptidase_C48_C"/>
</dbReference>
<evidence type="ECO:0000259" key="7">
    <source>
        <dbReference type="PROSITE" id="PS50600"/>
    </source>
</evidence>
<feature type="non-terminal residue" evidence="8">
    <location>
        <position position="1"/>
    </location>
</feature>
<keyword evidence="6" id="KW-0862">Zinc</keyword>
<dbReference type="InterPro" id="IPR011011">
    <property type="entry name" value="Znf_FYVE_PHD"/>
</dbReference>
<dbReference type="Pfam" id="PF02902">
    <property type="entry name" value="Peptidase_C48"/>
    <property type="match status" value="1"/>
</dbReference>
<dbReference type="InterPro" id="IPR038765">
    <property type="entry name" value="Papain-like_cys_pep_sf"/>
</dbReference>
<dbReference type="GO" id="GO:0008270">
    <property type="term" value="F:zinc ion binding"/>
    <property type="evidence" value="ECO:0007669"/>
    <property type="project" value="UniProtKB-KW"/>
</dbReference>
<dbReference type="Gene3D" id="3.40.395.10">
    <property type="entry name" value="Adenoviral Proteinase, Chain A"/>
    <property type="match status" value="1"/>
</dbReference>
<dbReference type="GO" id="GO:0008234">
    <property type="term" value="F:cysteine-type peptidase activity"/>
    <property type="evidence" value="ECO:0007669"/>
    <property type="project" value="InterPro"/>
</dbReference>
<dbReference type="GO" id="GO:0006508">
    <property type="term" value="P:proteolysis"/>
    <property type="evidence" value="ECO:0007669"/>
    <property type="project" value="UniProtKB-KW"/>
</dbReference>
<reference evidence="8" key="2">
    <citation type="journal article" date="2023" name="BMC Genomics">
        <title>Pest status, molecular evolution, and epigenetic factors derived from the genome assembly of Frankliniella fusca, a thysanopteran phytovirus vector.</title>
        <authorList>
            <person name="Catto M.A."/>
            <person name="Labadie P.E."/>
            <person name="Jacobson A.L."/>
            <person name="Kennedy G.G."/>
            <person name="Srinivasan R."/>
            <person name="Hunt B.G."/>
        </authorList>
    </citation>
    <scope>NUCLEOTIDE SEQUENCE</scope>
    <source>
        <strain evidence="8">PL_HMW_Pooled</strain>
    </source>
</reference>
<reference evidence="8" key="1">
    <citation type="submission" date="2021-07" db="EMBL/GenBank/DDBJ databases">
        <authorList>
            <person name="Catto M.A."/>
            <person name="Jacobson A."/>
            <person name="Kennedy G."/>
            <person name="Labadie P."/>
            <person name="Hunt B.G."/>
            <person name="Srinivasan R."/>
        </authorList>
    </citation>
    <scope>NUCLEOTIDE SEQUENCE</scope>
    <source>
        <strain evidence="8">PL_HMW_Pooled</strain>
        <tissue evidence="8">Head</tissue>
    </source>
</reference>
<dbReference type="PROSITE" id="PS50600">
    <property type="entry name" value="ULP_PROTEASE"/>
    <property type="match status" value="1"/>
</dbReference>
<evidence type="ECO:0000313" key="8">
    <source>
        <dbReference type="EMBL" id="KAK3922463.1"/>
    </source>
</evidence>
<keyword evidence="2 8" id="KW-0645">Protease</keyword>
<evidence type="ECO:0000256" key="5">
    <source>
        <dbReference type="ARBA" id="ARBA00022801"/>
    </source>
</evidence>
<organism evidence="8 9">
    <name type="scientific">Frankliniella fusca</name>
    <dbReference type="NCBI Taxonomy" id="407009"/>
    <lineage>
        <taxon>Eukaryota</taxon>
        <taxon>Metazoa</taxon>
        <taxon>Ecdysozoa</taxon>
        <taxon>Arthropoda</taxon>
        <taxon>Hexapoda</taxon>
        <taxon>Insecta</taxon>
        <taxon>Pterygota</taxon>
        <taxon>Neoptera</taxon>
        <taxon>Paraneoptera</taxon>
        <taxon>Thysanoptera</taxon>
        <taxon>Terebrantia</taxon>
        <taxon>Thripoidea</taxon>
        <taxon>Thripidae</taxon>
        <taxon>Frankliniella</taxon>
    </lineage>
</organism>
<protein>
    <submittedName>
        <fullName evidence="8">Ubiquitin-like-specific protease 1</fullName>
    </submittedName>
</protein>
<dbReference type="InterPro" id="IPR001965">
    <property type="entry name" value="Znf_PHD"/>
</dbReference>
<dbReference type="Proteomes" id="UP001219518">
    <property type="component" value="Unassembled WGS sequence"/>
</dbReference>
<evidence type="ECO:0000256" key="1">
    <source>
        <dbReference type="ARBA" id="ARBA00005234"/>
    </source>
</evidence>
<dbReference type="SUPFAM" id="SSF54001">
    <property type="entry name" value="Cysteine proteinases"/>
    <property type="match status" value="1"/>
</dbReference>
<keyword evidence="9" id="KW-1185">Reference proteome</keyword>
<dbReference type="EMBL" id="JAHWGI010001091">
    <property type="protein sequence ID" value="KAK3922463.1"/>
    <property type="molecule type" value="Genomic_DNA"/>
</dbReference>
<comment type="caution">
    <text evidence="8">The sequence shown here is derived from an EMBL/GenBank/DDBJ whole genome shotgun (WGS) entry which is preliminary data.</text>
</comment>
<keyword evidence="3" id="KW-0479">Metal-binding</keyword>
<evidence type="ECO:0000256" key="4">
    <source>
        <dbReference type="ARBA" id="ARBA00022771"/>
    </source>
</evidence>
<feature type="domain" description="Ubiquitin-like protease family profile" evidence="7">
    <location>
        <begin position="209"/>
        <end position="376"/>
    </location>
</feature>
<evidence type="ECO:0000256" key="3">
    <source>
        <dbReference type="ARBA" id="ARBA00022723"/>
    </source>
</evidence>
<comment type="similarity">
    <text evidence="1">Belongs to the peptidase C48 family.</text>
</comment>
<keyword evidence="5" id="KW-0378">Hydrolase</keyword>
<evidence type="ECO:0000256" key="6">
    <source>
        <dbReference type="ARBA" id="ARBA00022833"/>
    </source>
</evidence>
<dbReference type="SMART" id="SM00249">
    <property type="entry name" value="PHD"/>
    <property type="match status" value="1"/>
</dbReference>
<accession>A0AAE1HJT4</accession>
<proteinExistence type="inferred from homology"/>
<gene>
    <name evidence="8" type="ORF">KUF71_001389</name>
</gene>
<sequence>MSGETTAEVPAETTGVSYIQLRGESESAVARGREGAAESASAGSSAVRAMEWAPAGAGEVPSALSVPSLVLDTTCPHCPSASSLAAIIYIHEFSPRRPVYGLDGEETRGNALSSFWRELRSAAKKCEICDAFFISLWQLRPLFTGFPYVTVHKKKEVKTLISPVSSGIFSTLCDGFKWCLMPLGSIYPWEGDTPQIIMSPDVKYAVGNMTIYETDWSSLAPKSWLSDIIIDTFLSIVTSKDNLFEKKAAVFLLHSLALDNVTMGVQSIFSRAASDWILNDVWIVPTHINRNHWILLLVLIKAKKIVILDSMNSSILGNSVTEHLQVLRHLLAISHKHTFAVDINWADWSVHAPHDMGRQSNSFDCGLCVCVWVLCLCTATAPPSVTEICNSSDKIRHWMKTFIFSNAVKSLRLDPKPPSTTPNQPDVILEEYLIFDKEVESGSLIIPKPWETLPTVKVLTSGWETTDMLGNVMRNLWTATDTHCAAKKCHKVRKDMYFCEGCRDYYHLTCIADNRKPPEKNVFYLCPSHSS</sequence>
<evidence type="ECO:0000256" key="2">
    <source>
        <dbReference type="ARBA" id="ARBA00022670"/>
    </source>
</evidence>
<dbReference type="AlphaFoldDB" id="A0AAE1HJT4"/>
<keyword evidence="4" id="KW-0863">Zinc-finger</keyword>
<evidence type="ECO:0000313" key="9">
    <source>
        <dbReference type="Proteomes" id="UP001219518"/>
    </source>
</evidence>
<name>A0AAE1HJT4_9NEOP</name>
<dbReference type="SUPFAM" id="SSF57903">
    <property type="entry name" value="FYVE/PHD zinc finger"/>
    <property type="match status" value="1"/>
</dbReference>